<evidence type="ECO:0000259" key="1">
    <source>
        <dbReference type="Pfam" id="PF09413"/>
    </source>
</evidence>
<dbReference type="STRING" id="1763537.ULVI_05825"/>
<proteinExistence type="predicted"/>
<dbReference type="RefSeq" id="WP_068590644.1">
    <property type="nucleotide sequence ID" value="NZ_LRXL01000026.1"/>
</dbReference>
<dbReference type="EMBL" id="LRXL01000026">
    <property type="protein sequence ID" value="OAB80253.1"/>
    <property type="molecule type" value="Genomic_DNA"/>
</dbReference>
<reference evidence="2 3" key="1">
    <citation type="submission" date="2016-02" db="EMBL/GenBank/DDBJ databases">
        <title>Ulvibacter sp. LPB0005, isolated from Thais luteostoma.</title>
        <authorList>
            <person name="Shin S.-K."/>
            <person name="Yi H."/>
        </authorList>
    </citation>
    <scope>NUCLEOTIDE SEQUENCE [LARGE SCALE GENOMIC DNA]</scope>
    <source>
        <strain evidence="2 3">LPB0005</strain>
    </source>
</reference>
<accession>A0A167J1X4</accession>
<evidence type="ECO:0000313" key="3">
    <source>
        <dbReference type="Proteomes" id="UP000077013"/>
    </source>
</evidence>
<dbReference type="InterPro" id="IPR011322">
    <property type="entry name" value="N-reg_PII-like_a/b"/>
</dbReference>
<dbReference type="OrthoDB" id="8480302at2"/>
<feature type="domain" description="DUF2007" evidence="1">
    <location>
        <begin position="15"/>
        <end position="70"/>
    </location>
</feature>
<dbReference type="InterPro" id="IPR018551">
    <property type="entry name" value="DUF2007"/>
</dbReference>
<gene>
    <name evidence="2" type="ORF">ULVI_05825</name>
</gene>
<sequence length="80" mass="9233">MKHFKTIAFFTFPSEYAVLKLLLEQHEIRFVFLNETMIGVLPFHSNAFGGIRLQVHEEDISAAQKILRDLDGRSDTLKIV</sequence>
<evidence type="ECO:0000313" key="2">
    <source>
        <dbReference type="EMBL" id="OAB80253.1"/>
    </source>
</evidence>
<organism evidence="2 3">
    <name type="scientific">Cochleicola gelatinilyticus</name>
    <dbReference type="NCBI Taxonomy" id="1763537"/>
    <lineage>
        <taxon>Bacteria</taxon>
        <taxon>Pseudomonadati</taxon>
        <taxon>Bacteroidota</taxon>
        <taxon>Flavobacteriia</taxon>
        <taxon>Flavobacteriales</taxon>
        <taxon>Flavobacteriaceae</taxon>
        <taxon>Cochleicola</taxon>
    </lineage>
</organism>
<dbReference type="SUPFAM" id="SSF54913">
    <property type="entry name" value="GlnB-like"/>
    <property type="match status" value="1"/>
</dbReference>
<dbReference type="Proteomes" id="UP000077013">
    <property type="component" value="Unassembled WGS sequence"/>
</dbReference>
<comment type="caution">
    <text evidence="2">The sequence shown here is derived from an EMBL/GenBank/DDBJ whole genome shotgun (WGS) entry which is preliminary data.</text>
</comment>
<dbReference type="AlphaFoldDB" id="A0A167J1X4"/>
<name>A0A167J1X4_9FLAO</name>
<keyword evidence="3" id="KW-1185">Reference proteome</keyword>
<dbReference type="Gene3D" id="3.30.70.790">
    <property type="entry name" value="UreE, C-terminal domain"/>
    <property type="match status" value="1"/>
</dbReference>
<protein>
    <recommendedName>
        <fullName evidence="1">DUF2007 domain-containing protein</fullName>
    </recommendedName>
</protein>
<dbReference type="Pfam" id="PF09413">
    <property type="entry name" value="DUF2007"/>
    <property type="match status" value="1"/>
</dbReference>